<reference evidence="6 7" key="1">
    <citation type="submission" date="2013-04" db="EMBL/GenBank/DDBJ databases">
        <title>Hyphomonas hirschiana VP5 Genome Sequencing.</title>
        <authorList>
            <person name="Lai Q."/>
            <person name="Shao Z."/>
        </authorList>
    </citation>
    <scope>NUCLEOTIDE SEQUENCE [LARGE SCALE GENOMIC DNA]</scope>
    <source>
        <strain evidence="6 7">VP5</strain>
    </source>
</reference>
<evidence type="ECO:0000256" key="5">
    <source>
        <dbReference type="SAM" id="Phobius"/>
    </source>
</evidence>
<evidence type="ECO:0000256" key="1">
    <source>
        <dbReference type="ARBA" id="ARBA00004141"/>
    </source>
</evidence>
<dbReference type="RefSeq" id="WP_011648190.1">
    <property type="nucleotide sequence ID" value="NZ_ARYI01000021.1"/>
</dbReference>
<organism evidence="6 7">
    <name type="scientific">Hyphomonas hirschiana VP5</name>
    <dbReference type="NCBI Taxonomy" id="1280951"/>
    <lineage>
        <taxon>Bacteria</taxon>
        <taxon>Pseudomonadati</taxon>
        <taxon>Pseudomonadota</taxon>
        <taxon>Alphaproteobacteria</taxon>
        <taxon>Hyphomonadales</taxon>
        <taxon>Hyphomonadaceae</taxon>
        <taxon>Hyphomonas</taxon>
    </lineage>
</organism>
<keyword evidence="4 5" id="KW-0472">Membrane</keyword>
<feature type="transmembrane region" description="Helical" evidence="5">
    <location>
        <begin position="96"/>
        <end position="119"/>
    </location>
</feature>
<feature type="transmembrane region" description="Helical" evidence="5">
    <location>
        <begin position="139"/>
        <end position="157"/>
    </location>
</feature>
<feature type="transmembrane region" description="Helical" evidence="5">
    <location>
        <begin position="164"/>
        <end position="185"/>
    </location>
</feature>
<dbReference type="InterPro" id="IPR006214">
    <property type="entry name" value="Bax_inhibitor_1-related"/>
</dbReference>
<evidence type="ECO:0000313" key="6">
    <source>
        <dbReference type="EMBL" id="KCZ86911.1"/>
    </source>
</evidence>
<evidence type="ECO:0000256" key="3">
    <source>
        <dbReference type="ARBA" id="ARBA00022989"/>
    </source>
</evidence>
<feature type="transmembrane region" description="Helical" evidence="5">
    <location>
        <begin position="35"/>
        <end position="54"/>
    </location>
</feature>
<name>A0A059F8K9_9PROT</name>
<feature type="transmembrane region" description="Helical" evidence="5">
    <location>
        <begin position="66"/>
        <end position="84"/>
    </location>
</feature>
<proteinExistence type="predicted"/>
<feature type="transmembrane region" description="Helical" evidence="5">
    <location>
        <begin position="230"/>
        <end position="254"/>
    </location>
</feature>
<keyword evidence="7" id="KW-1185">Reference proteome</keyword>
<feature type="transmembrane region" description="Helical" evidence="5">
    <location>
        <begin position="191"/>
        <end position="209"/>
    </location>
</feature>
<comment type="caution">
    <text evidence="6">The sequence shown here is derived from an EMBL/GenBank/DDBJ whole genome shotgun (WGS) entry which is preliminary data.</text>
</comment>
<evidence type="ECO:0000256" key="4">
    <source>
        <dbReference type="ARBA" id="ARBA00023136"/>
    </source>
</evidence>
<gene>
    <name evidence="6" type="ORF">HHI_16602</name>
</gene>
<dbReference type="AlphaFoldDB" id="A0A059F8K9"/>
<evidence type="ECO:0008006" key="8">
    <source>
        <dbReference type="Google" id="ProtNLM"/>
    </source>
</evidence>
<comment type="subcellular location">
    <subcellularLocation>
        <location evidence="1">Membrane</location>
        <topology evidence="1">Multi-pass membrane protein</topology>
    </subcellularLocation>
</comment>
<protein>
    <recommendedName>
        <fullName evidence="8">Bax inhibitor-1/YccA family protein</fullName>
    </recommendedName>
</protein>
<dbReference type="EMBL" id="ARYI01000021">
    <property type="protein sequence ID" value="KCZ86911.1"/>
    <property type="molecule type" value="Genomic_DNA"/>
</dbReference>
<evidence type="ECO:0000256" key="2">
    <source>
        <dbReference type="ARBA" id="ARBA00022692"/>
    </source>
</evidence>
<dbReference type="GO" id="GO:0016020">
    <property type="term" value="C:membrane"/>
    <property type="evidence" value="ECO:0007669"/>
    <property type="project" value="UniProtKB-SubCell"/>
</dbReference>
<sequence length="257" mass="27495">MNEFNRGFGAVDVRSMDTSVNAGLRTFMLGVYQKLALGIALSGGIAFLVGSGLVPGLTQLLLGTPLFYLFQFGPLVLILGSAFLMKNPSPLATGILYWTIVVMLGVCLSIWVAMAAAQTGVTTRGGAALNVTFMTMTKAFLLTASAFGALSLFGYTTKANLRPIGIIAVFALWGVVGISLLSFLFPPSGMFEVIIQVAVLGISGVLVAFQTQELKEGYFANEGDTRSLAVMTNWGALNFFIMFYNMFTILMSLLSRE</sequence>
<dbReference type="PATRIC" id="fig|1280951.3.peg.3346"/>
<dbReference type="Pfam" id="PF01027">
    <property type="entry name" value="Bax1-I"/>
    <property type="match status" value="1"/>
</dbReference>
<dbReference type="Proteomes" id="UP000025061">
    <property type="component" value="Unassembled WGS sequence"/>
</dbReference>
<keyword evidence="2 5" id="KW-0812">Transmembrane</keyword>
<evidence type="ECO:0000313" key="7">
    <source>
        <dbReference type="Proteomes" id="UP000025061"/>
    </source>
</evidence>
<accession>A0A059F8K9</accession>
<keyword evidence="3 5" id="KW-1133">Transmembrane helix</keyword>